<dbReference type="InterPro" id="IPR006084">
    <property type="entry name" value="XPG/Rad2"/>
</dbReference>
<gene>
    <name evidence="6" type="ORF">BD310DRAFT_848452</name>
</gene>
<feature type="compositionally biased region" description="Low complexity" evidence="3">
    <location>
        <begin position="661"/>
        <end position="673"/>
    </location>
</feature>
<dbReference type="InterPro" id="IPR006086">
    <property type="entry name" value="XPG-I_dom"/>
</dbReference>
<evidence type="ECO:0000256" key="1">
    <source>
        <dbReference type="ARBA" id="ARBA00022722"/>
    </source>
</evidence>
<keyword evidence="1" id="KW-0540">Nuclease</keyword>
<protein>
    <recommendedName>
        <fullName evidence="8">XPG-I domain-containing protein</fullName>
    </recommendedName>
</protein>
<dbReference type="Gene3D" id="3.40.50.1010">
    <property type="entry name" value="5'-nuclease"/>
    <property type="match status" value="2"/>
</dbReference>
<feature type="compositionally biased region" description="Basic and acidic residues" evidence="3">
    <location>
        <begin position="445"/>
        <end position="455"/>
    </location>
</feature>
<evidence type="ECO:0000313" key="7">
    <source>
        <dbReference type="Proteomes" id="UP000292082"/>
    </source>
</evidence>
<dbReference type="STRING" id="114155.A0A4Q9PYL7"/>
<dbReference type="PANTHER" id="PTHR11081:SF75">
    <property type="entry name" value="ENDONUCLEASE, PUTATIVE (AFU_ORTHOLOGUE AFUA_3G13260)-RELATED"/>
    <property type="match status" value="1"/>
</dbReference>
<feature type="domain" description="XPG-I" evidence="4">
    <location>
        <begin position="113"/>
        <end position="195"/>
    </location>
</feature>
<dbReference type="SUPFAM" id="SSF88723">
    <property type="entry name" value="PIN domain-like"/>
    <property type="match status" value="1"/>
</dbReference>
<dbReference type="InterPro" id="IPR036279">
    <property type="entry name" value="5-3_exonuclease_C_sf"/>
</dbReference>
<feature type="compositionally biased region" description="Low complexity" evidence="3">
    <location>
        <begin position="619"/>
        <end position="629"/>
    </location>
</feature>
<keyword evidence="7" id="KW-1185">Reference proteome</keyword>
<dbReference type="GO" id="GO:0008821">
    <property type="term" value="F:crossover junction DNA endonuclease activity"/>
    <property type="evidence" value="ECO:0007669"/>
    <property type="project" value="InterPro"/>
</dbReference>
<dbReference type="Proteomes" id="UP000292082">
    <property type="component" value="Unassembled WGS sequence"/>
</dbReference>
<dbReference type="GO" id="GO:0006281">
    <property type="term" value="P:DNA repair"/>
    <property type="evidence" value="ECO:0007669"/>
    <property type="project" value="UniProtKB-ARBA"/>
</dbReference>
<dbReference type="InterPro" id="IPR037316">
    <property type="entry name" value="Yen1_H3TH"/>
</dbReference>
<feature type="compositionally biased region" description="Acidic residues" evidence="3">
    <location>
        <begin position="592"/>
        <end position="605"/>
    </location>
</feature>
<dbReference type="Pfam" id="PF00867">
    <property type="entry name" value="XPG_I"/>
    <property type="match status" value="1"/>
</dbReference>
<dbReference type="SMART" id="SM00484">
    <property type="entry name" value="XPGI"/>
    <property type="match status" value="1"/>
</dbReference>
<feature type="compositionally biased region" description="Acidic residues" evidence="3">
    <location>
        <begin position="494"/>
        <end position="508"/>
    </location>
</feature>
<dbReference type="AlphaFoldDB" id="A0A4Q9PYL7"/>
<dbReference type="Pfam" id="PF18380">
    <property type="entry name" value="GEN1_C"/>
    <property type="match status" value="1"/>
</dbReference>
<dbReference type="PRINTS" id="PR00853">
    <property type="entry name" value="XPGRADSUPER"/>
</dbReference>
<sequence>MGVPGLWDVLRPAGKMRSLTHLSVKDGFEANPDGKRGFRVGIDASIWFYHATYGREGENPELRTLFFRCTRLMGMPFLPLFVFDGPKRPEIKRGKRISGKNHWMVQGMQEIISAFGFEWRMASGSAEAELAYLNRIGVIDAVLSDDVDTFLFGAKLVVRNPSATLSGNRTNPMKNAAGKDDGNHVMTYAAADLRAHPDIQLTQGGLVLVGVLRGGDYSDGLHGCGVLTAHGLARAGFGDALLDAARTLPRDALAAFLARWREDVRVELRTNARGCLPRKCAALARAVPEDFPSVDVVLAYARPVTSEAKGAAHRNANVAWDRDPDLGRIAGLCEMYFEWGVREIIVKRFRTVLWPAAVLRILRRAAILRDGEAGAGRGAGALGERGEEGEEPGTPPRKGGSGRGALPGTPSSVIAKHFSTMALGGPSRGAGRTQDSDGEEEEEGERLIVKIHSAREHPSTDRIREYRLEVAPAQLVRLCEAGVRGLRTALPPDLSDDDEEEEVDDDDEGGGKRKDRRGKKAPPDPESHLRMWLPACMVEMVEPEMVDEFEGVQRWKAEKKAGKGGKAAGQGKEAATVAKKTKAGAELAAAVAEEEEEDSAEEEEPPTAPKARATKAKAKAGASAEAVPKNSRSKTSSSVEAGKRAGPPKIDNFFKAKKPTKTAAAGKPAKTTTSRVADLFKALSSDSDGNEERSVPRRPRPPSQKSPSTRLAAQPPSSQVSARSGSSSSRILSLLDSQPLSSPSPAPSPPKATASSPPKARALQPFPMDFDAYPLNTPPTADEDPFTPGAGPSSLPTSRARARSSLSTSESDSHSPSASAAHKSPRKSEKHSSPRSTPHKDGRPQRTALRREEDEESSDSDFERRPPSPSPLKGRLATALGSGRRALARREEEEESDGASSRSLVRPRKLVTAPASSRLVARSIAVRKPVRPLPADLTIISISSDSESDPPPPKLTARAAAPLQIAKARLNTESAGGKPARRAYDPDDVIDLT</sequence>
<dbReference type="PANTHER" id="PTHR11081">
    <property type="entry name" value="FLAP ENDONUCLEASE FAMILY MEMBER"/>
    <property type="match status" value="1"/>
</dbReference>
<feature type="compositionally biased region" description="Low complexity" evidence="3">
    <location>
        <begin position="874"/>
        <end position="885"/>
    </location>
</feature>
<dbReference type="InterPro" id="IPR006085">
    <property type="entry name" value="XPG_DNA_repair_N"/>
</dbReference>
<feature type="region of interest" description="Disordered" evidence="3">
    <location>
        <begin position="969"/>
        <end position="993"/>
    </location>
</feature>
<dbReference type="SMART" id="SM00485">
    <property type="entry name" value="XPGN"/>
    <property type="match status" value="1"/>
</dbReference>
<dbReference type="EMBL" id="ML145109">
    <property type="protein sequence ID" value="TBU59877.1"/>
    <property type="molecule type" value="Genomic_DNA"/>
</dbReference>
<feature type="region of interest" description="Disordered" evidence="3">
    <location>
        <begin position="488"/>
        <end position="531"/>
    </location>
</feature>
<evidence type="ECO:0000313" key="6">
    <source>
        <dbReference type="EMBL" id="TBU59877.1"/>
    </source>
</evidence>
<feature type="compositionally biased region" description="Low complexity" evidence="3">
    <location>
        <begin position="569"/>
        <end position="591"/>
    </location>
</feature>
<reference evidence="6 7" key="1">
    <citation type="submission" date="2019-01" db="EMBL/GenBank/DDBJ databases">
        <title>Draft genome sequences of three monokaryotic isolates of the white-rot basidiomycete fungus Dichomitus squalens.</title>
        <authorList>
            <consortium name="DOE Joint Genome Institute"/>
            <person name="Lopez S.C."/>
            <person name="Andreopoulos B."/>
            <person name="Pangilinan J."/>
            <person name="Lipzen A."/>
            <person name="Riley R."/>
            <person name="Ahrendt S."/>
            <person name="Ng V."/>
            <person name="Barry K."/>
            <person name="Daum C."/>
            <person name="Grigoriev I.V."/>
            <person name="Hilden K.S."/>
            <person name="Makela M.R."/>
            <person name="de Vries R.P."/>
        </authorList>
    </citation>
    <scope>NUCLEOTIDE SEQUENCE [LARGE SCALE GENOMIC DNA]</scope>
    <source>
        <strain evidence="6 7">CBS 464.89</strain>
    </source>
</reference>
<feature type="region of interest" description="Disordered" evidence="3">
    <location>
        <begin position="556"/>
        <end position="916"/>
    </location>
</feature>
<feature type="region of interest" description="Disordered" evidence="3">
    <location>
        <begin position="374"/>
        <end position="455"/>
    </location>
</feature>
<evidence type="ECO:0000256" key="3">
    <source>
        <dbReference type="SAM" id="MobiDB-lite"/>
    </source>
</evidence>
<dbReference type="GO" id="GO:0017108">
    <property type="term" value="F:5'-flap endonuclease activity"/>
    <property type="evidence" value="ECO:0007669"/>
    <property type="project" value="TreeGrafter"/>
</dbReference>
<feature type="domain" description="XPG N-terminal" evidence="5">
    <location>
        <begin position="1"/>
        <end position="101"/>
    </location>
</feature>
<dbReference type="SUPFAM" id="SSF47807">
    <property type="entry name" value="5' to 3' exonuclease, C-terminal subdomain"/>
    <property type="match status" value="1"/>
</dbReference>
<name>A0A4Q9PYL7_9APHY</name>
<evidence type="ECO:0008006" key="8">
    <source>
        <dbReference type="Google" id="ProtNLM"/>
    </source>
</evidence>
<feature type="compositionally biased region" description="Low complexity" evidence="3">
    <location>
        <begin position="717"/>
        <end position="741"/>
    </location>
</feature>
<dbReference type="CDD" id="cd09870">
    <property type="entry name" value="PIN_YEN1"/>
    <property type="match status" value="1"/>
</dbReference>
<dbReference type="InterPro" id="IPR041177">
    <property type="entry name" value="GEN1_C"/>
</dbReference>
<evidence type="ECO:0000256" key="2">
    <source>
        <dbReference type="ARBA" id="ARBA00022801"/>
    </source>
</evidence>
<evidence type="ECO:0000259" key="5">
    <source>
        <dbReference type="SMART" id="SM00485"/>
    </source>
</evidence>
<keyword evidence="2" id="KW-0378">Hydrolase</keyword>
<feature type="compositionally biased region" description="Low complexity" evidence="3">
    <location>
        <begin position="751"/>
        <end position="760"/>
    </location>
</feature>
<dbReference type="InterPro" id="IPR029060">
    <property type="entry name" value="PIN-like_dom_sf"/>
</dbReference>
<organism evidence="6 7">
    <name type="scientific">Dichomitus squalens</name>
    <dbReference type="NCBI Taxonomy" id="114155"/>
    <lineage>
        <taxon>Eukaryota</taxon>
        <taxon>Fungi</taxon>
        <taxon>Dikarya</taxon>
        <taxon>Basidiomycota</taxon>
        <taxon>Agaricomycotina</taxon>
        <taxon>Agaricomycetes</taxon>
        <taxon>Polyporales</taxon>
        <taxon>Polyporaceae</taxon>
        <taxon>Dichomitus</taxon>
    </lineage>
</organism>
<feature type="compositionally biased region" description="Gly residues" evidence="3">
    <location>
        <begin position="374"/>
        <end position="383"/>
    </location>
</feature>
<feature type="compositionally biased region" description="Basic and acidic residues" evidence="3">
    <location>
        <begin position="826"/>
        <end position="852"/>
    </location>
</feature>
<dbReference type="CDD" id="cd09906">
    <property type="entry name" value="H3TH_YEN1"/>
    <property type="match status" value="1"/>
</dbReference>
<accession>A0A4Q9PYL7</accession>
<proteinExistence type="predicted"/>
<feature type="compositionally biased region" description="Low complexity" evidence="3">
    <location>
        <begin position="792"/>
        <end position="822"/>
    </location>
</feature>
<evidence type="ECO:0000259" key="4">
    <source>
        <dbReference type="SMART" id="SM00484"/>
    </source>
</evidence>